<organism evidence="2 3">
    <name type="scientific">Fontibacillus solani</name>
    <dbReference type="NCBI Taxonomy" id="1572857"/>
    <lineage>
        <taxon>Bacteria</taxon>
        <taxon>Bacillati</taxon>
        <taxon>Bacillota</taxon>
        <taxon>Bacilli</taxon>
        <taxon>Bacillales</taxon>
        <taxon>Paenibacillaceae</taxon>
        <taxon>Fontibacillus</taxon>
    </lineage>
</organism>
<gene>
    <name evidence="2" type="ORF">FHR92_002644</name>
</gene>
<keyword evidence="1" id="KW-1133">Transmembrane helix</keyword>
<evidence type="ECO:0000313" key="2">
    <source>
        <dbReference type="EMBL" id="MBA9086171.1"/>
    </source>
</evidence>
<accession>A0A7W3STW7</accession>
<feature type="transmembrane region" description="Helical" evidence="1">
    <location>
        <begin position="12"/>
        <end position="30"/>
    </location>
</feature>
<reference evidence="2 3" key="1">
    <citation type="submission" date="2020-08" db="EMBL/GenBank/DDBJ databases">
        <title>Genomic Encyclopedia of Type Strains, Phase III (KMG-III): the genomes of soil and plant-associated and newly described type strains.</title>
        <authorList>
            <person name="Whitman W."/>
        </authorList>
    </citation>
    <scope>NUCLEOTIDE SEQUENCE [LARGE SCALE GENOMIC DNA]</scope>
    <source>
        <strain evidence="2 3">CECT 8693</strain>
    </source>
</reference>
<dbReference type="EMBL" id="JACJIP010000016">
    <property type="protein sequence ID" value="MBA9086171.1"/>
    <property type="molecule type" value="Genomic_DNA"/>
</dbReference>
<dbReference type="Proteomes" id="UP000567067">
    <property type="component" value="Unassembled WGS sequence"/>
</dbReference>
<keyword evidence="1" id="KW-0812">Transmembrane</keyword>
<proteinExistence type="predicted"/>
<comment type="caution">
    <text evidence="2">The sequence shown here is derived from an EMBL/GenBank/DDBJ whole genome shotgun (WGS) entry which is preliminary data.</text>
</comment>
<name>A0A7W3STW7_9BACL</name>
<keyword evidence="3" id="KW-1185">Reference proteome</keyword>
<protein>
    <submittedName>
        <fullName evidence="2">Uncharacterized protein</fullName>
    </submittedName>
</protein>
<feature type="transmembrane region" description="Helical" evidence="1">
    <location>
        <begin position="36"/>
        <end position="55"/>
    </location>
</feature>
<dbReference type="RefSeq" id="WP_182536133.1">
    <property type="nucleotide sequence ID" value="NZ_JACJIP010000016.1"/>
</dbReference>
<dbReference type="AlphaFoldDB" id="A0A7W3STW7"/>
<keyword evidence="1" id="KW-0472">Membrane</keyword>
<sequence>MEIFTIRYPLNIKFVVSMLLLTLLWSFRLINNDGKLPYEIIGIVVCIVALITVVVRRFFIKARIIHFGTETINIEGRELEAGDIDRIYIDGSNSIGLKPLNRRIVPISLCFEFVNSHNGLNSLLEWAERNNIEIRKQTFLRWI</sequence>
<evidence type="ECO:0000256" key="1">
    <source>
        <dbReference type="SAM" id="Phobius"/>
    </source>
</evidence>
<evidence type="ECO:0000313" key="3">
    <source>
        <dbReference type="Proteomes" id="UP000567067"/>
    </source>
</evidence>